<comment type="similarity">
    <text evidence="4">Belongs to the N(4)/N(6)-methyltransferase family.</text>
</comment>
<dbReference type="PRINTS" id="PR00508">
    <property type="entry name" value="S21N4MTFRASE"/>
</dbReference>
<dbReference type="Gene3D" id="3.40.50.150">
    <property type="entry name" value="Vaccinia Virus protein VP39"/>
    <property type="match status" value="1"/>
</dbReference>
<keyword evidence="1 6" id="KW-0489">Methyltransferase</keyword>
<evidence type="ECO:0000313" key="7">
    <source>
        <dbReference type="Proteomes" id="UP000214975"/>
    </source>
</evidence>
<evidence type="ECO:0000256" key="4">
    <source>
        <dbReference type="RuleBase" id="RU362026"/>
    </source>
</evidence>
<evidence type="ECO:0000256" key="1">
    <source>
        <dbReference type="ARBA" id="ARBA00022603"/>
    </source>
</evidence>
<dbReference type="GO" id="GO:0032259">
    <property type="term" value="P:methylation"/>
    <property type="evidence" value="ECO:0007669"/>
    <property type="project" value="UniProtKB-KW"/>
</dbReference>
<dbReference type="PROSITE" id="PS50007">
    <property type="entry name" value="PIPLC_X_DOMAIN"/>
    <property type="match status" value="1"/>
</dbReference>
<dbReference type="AlphaFoldDB" id="A0A223I1J1"/>
<dbReference type="EC" id="2.1.1.-" evidence="4"/>
<keyword evidence="2" id="KW-0808">Transferase</keyword>
<dbReference type="InterPro" id="IPR001091">
    <property type="entry name" value="RM_Methyltransferase"/>
</dbReference>
<name>A0A223I1J1_THETR</name>
<proteinExistence type="inferred from homology"/>
<feature type="domain" description="DNA methylase N-4/N-6" evidence="5">
    <location>
        <begin position="79"/>
        <end position="302"/>
    </location>
</feature>
<dbReference type="GO" id="GO:0009307">
    <property type="term" value="P:DNA restriction-modification system"/>
    <property type="evidence" value="ECO:0007669"/>
    <property type="project" value="UniProtKB-KW"/>
</dbReference>
<dbReference type="REBASE" id="294951">
    <property type="entry name" value="M1.TthTG57ORF2497P"/>
</dbReference>
<evidence type="ECO:0000259" key="5">
    <source>
        <dbReference type="Pfam" id="PF01555"/>
    </source>
</evidence>
<protein>
    <recommendedName>
        <fullName evidence="4">Methyltransferase</fullName>
        <ecNumber evidence="4">2.1.1.-</ecNumber>
    </recommendedName>
</protein>
<sequence length="317" mass="36686">MFRSQDLMPSEIDELLNRWYSKEAVQDSFDIDKAHEEIMQREPVTKRGDIWLLGNHRLMCGDSTKDEDFEKLMDGCHAQMAVTSPPYGVGKEYEKAGIEPWFETVRPVIKNLCRHADIVCWNLGDLYATGSQFIEPTSVYSVNMFLDNGFRPIWIRIWKKQGQNFGVGPYHLVSNKPVQQYEYISAFSNKGEVEEYNDQEYVWLSAFAGHSYKFVKRLTKEERKKWGYAGIWEMTTVRANKEHPAMFPVELPWRCIKMHSNKGGIVLEPFSGSGTTIIAAEQTERKCYAMELSPVYCDLAVKRWEEFTGEKAVKLEG</sequence>
<gene>
    <name evidence="6" type="ORF">Thert_02498</name>
</gene>
<dbReference type="SUPFAM" id="SSF53335">
    <property type="entry name" value="S-adenosyl-L-methionine-dependent methyltransferases"/>
    <property type="match status" value="1"/>
</dbReference>
<dbReference type="InterPro" id="IPR002941">
    <property type="entry name" value="DNA_methylase_N4/N6"/>
</dbReference>
<dbReference type="Proteomes" id="UP000214975">
    <property type="component" value="Chromosome"/>
</dbReference>
<reference evidence="6 7" key="1">
    <citation type="submission" date="2016-08" db="EMBL/GenBank/DDBJ databases">
        <title>A novel genetic cassette of butanologenic Thermoanaerobacterium thermosaccharolyticum that directly convert cellulose to butanol.</title>
        <authorList>
            <person name="Li T."/>
            <person name="He J."/>
        </authorList>
    </citation>
    <scope>NUCLEOTIDE SEQUENCE [LARGE SCALE GENOMIC DNA]</scope>
    <source>
        <strain evidence="6 7">TG57</strain>
    </source>
</reference>
<accession>A0A223I1J1</accession>
<dbReference type="EMBL" id="CP016893">
    <property type="protein sequence ID" value="AST58375.1"/>
    <property type="molecule type" value="Genomic_DNA"/>
</dbReference>
<dbReference type="GO" id="GO:0008170">
    <property type="term" value="F:N-methyltransferase activity"/>
    <property type="evidence" value="ECO:0007669"/>
    <property type="project" value="InterPro"/>
</dbReference>
<evidence type="ECO:0000256" key="2">
    <source>
        <dbReference type="ARBA" id="ARBA00022679"/>
    </source>
</evidence>
<dbReference type="Pfam" id="PF01555">
    <property type="entry name" value="N6_N4_Mtase"/>
    <property type="match status" value="1"/>
</dbReference>
<evidence type="ECO:0000313" key="6">
    <source>
        <dbReference type="EMBL" id="AST58375.1"/>
    </source>
</evidence>
<dbReference type="InterPro" id="IPR029063">
    <property type="entry name" value="SAM-dependent_MTases_sf"/>
</dbReference>
<keyword evidence="3" id="KW-0680">Restriction system</keyword>
<evidence type="ECO:0000256" key="3">
    <source>
        <dbReference type="ARBA" id="ARBA00022747"/>
    </source>
</evidence>
<organism evidence="6 7">
    <name type="scientific">Thermoanaerobacterium thermosaccharolyticum</name>
    <name type="common">Clostridium thermosaccharolyticum</name>
    <dbReference type="NCBI Taxonomy" id="1517"/>
    <lineage>
        <taxon>Bacteria</taxon>
        <taxon>Bacillati</taxon>
        <taxon>Bacillota</taxon>
        <taxon>Clostridia</taxon>
        <taxon>Thermoanaerobacterales</taxon>
        <taxon>Thermoanaerobacteraceae</taxon>
        <taxon>Thermoanaerobacterium</taxon>
    </lineage>
</organism>
<dbReference type="GO" id="GO:0003677">
    <property type="term" value="F:DNA binding"/>
    <property type="evidence" value="ECO:0007669"/>
    <property type="project" value="InterPro"/>
</dbReference>